<dbReference type="NCBIfam" id="TIGR00641">
    <property type="entry name" value="acid_CoA_mut_N"/>
    <property type="match status" value="1"/>
</dbReference>
<dbReference type="CDD" id="cd03677">
    <property type="entry name" value="MM_CoA_mutase_beta"/>
    <property type="match status" value="1"/>
</dbReference>
<keyword evidence="5" id="KW-0413">Isomerase</keyword>
<comment type="cofactor">
    <cofactor evidence="1">
        <name>adenosylcob(III)alamin</name>
        <dbReference type="ChEBI" id="CHEBI:18408"/>
    </cofactor>
</comment>
<dbReference type="Proteomes" id="UP000030661">
    <property type="component" value="Unassembled WGS sequence"/>
</dbReference>
<dbReference type="GO" id="GO:0019678">
    <property type="term" value="P:propionate metabolic process, methylmalonyl pathway"/>
    <property type="evidence" value="ECO:0007669"/>
    <property type="project" value="TreeGrafter"/>
</dbReference>
<dbReference type="InterPro" id="IPR036724">
    <property type="entry name" value="Cobalamin-bd_sf"/>
</dbReference>
<dbReference type="SUPFAM" id="SSF52242">
    <property type="entry name" value="Cobalamin (vitamin B12)-binding domain"/>
    <property type="match status" value="1"/>
</dbReference>
<dbReference type="EC" id="5.4.99.2" evidence="3"/>
<dbReference type="GO" id="GO:0004494">
    <property type="term" value="F:methylmalonyl-CoA mutase activity"/>
    <property type="evidence" value="ECO:0007669"/>
    <property type="project" value="UniProtKB-EC"/>
</dbReference>
<dbReference type="GO" id="GO:0031419">
    <property type="term" value="F:cobalamin binding"/>
    <property type="evidence" value="ECO:0007669"/>
    <property type="project" value="UniProtKB-KW"/>
</dbReference>
<gene>
    <name evidence="8" type="ORF">U27_04473</name>
</gene>
<dbReference type="InterPro" id="IPR058549">
    <property type="entry name" value="MeMalonylCoA_mutase_a/b_site"/>
</dbReference>
<name>A0A081BYV1_VECG1</name>
<proteinExistence type="inferred from homology"/>
<evidence type="ECO:0000256" key="4">
    <source>
        <dbReference type="ARBA" id="ARBA00022628"/>
    </source>
</evidence>
<sequence>MSSDRQHTDQSAAGGQPRLLSEFPYPTYEEWYDEAVKLLKGAPFEKKMLTKTYEGITLQPIYTQKDVEGRPHIESLPGFAPYLRGNTAGGYQEQPWQIAQEISCATPREVNAALQNDMQRGQTAVNLVFDRASQQGFDPDHARREEIGQGGASVATLEDLKTILEGIDLEDTPIFIQAGIASVSAIALLAALAQTSQKAFGKLQGGVVNDPLGVLASEGTLPYSIDTAYKKMAAATNWAVNQAPQFKTIGAQGALYHNSGANAVQELAFTIATGVEYLRAMQHAGLSVNDVAPRMFFVFGVGTHYFMEIAKLRAARVLWTKIVKAFDGNAEAQKMTIHVRTSSWNTTVYDPYVNMLRTTVESFASVVGGCDSMHIGAFDEPIRPPDEFSRRIARNTHLILKEETHLDKTIDPAGGSWYVESLTDELARKAWAAFQEIEKQGGMACAVQAGIPQQESEQIAQQRKANLGTRKDVLIGTNMYPNLDEKPLEARDIDAAVQKARADEVARYRITQGGNAASLLAEKLPKLLQSSPGGVMPMLIEAVASGATLGELEKSSIPAGDSGISVKPVTIHRGAEMFETLRKAAEAYAARTGARPKIFMANMGPIPQHKARADFSIGFFEVGGFEMLKNDGFPTVDEAANAALASGAPAVIICSTDETYPEIVPVLTQKIKTAKPETIMILAGYPQEHVEAFKQAGIDEFIHIRANLHDIVANLMNKLGILA</sequence>
<keyword evidence="4" id="KW-0846">Cobalamin</keyword>
<dbReference type="GO" id="GO:0046872">
    <property type="term" value="F:metal ion binding"/>
    <property type="evidence" value="ECO:0007669"/>
    <property type="project" value="InterPro"/>
</dbReference>
<accession>A0A081BYV1</accession>
<dbReference type="eggNOG" id="COG1884">
    <property type="taxonomic scope" value="Bacteria"/>
</dbReference>
<evidence type="ECO:0000259" key="7">
    <source>
        <dbReference type="Pfam" id="PF01642"/>
    </source>
</evidence>
<evidence type="ECO:0000256" key="1">
    <source>
        <dbReference type="ARBA" id="ARBA00001922"/>
    </source>
</evidence>
<evidence type="ECO:0000256" key="2">
    <source>
        <dbReference type="ARBA" id="ARBA00008465"/>
    </source>
</evidence>
<dbReference type="SUPFAM" id="SSF51703">
    <property type="entry name" value="Cobalamin (vitamin B12)-dependent enzymes"/>
    <property type="match status" value="1"/>
</dbReference>
<dbReference type="PANTHER" id="PTHR48101:SF4">
    <property type="entry name" value="METHYLMALONYL-COA MUTASE, MITOCHONDRIAL"/>
    <property type="match status" value="1"/>
</dbReference>
<keyword evidence="6" id="KW-0170">Cobalt</keyword>
<dbReference type="EMBL" id="DF820466">
    <property type="protein sequence ID" value="GAK57506.1"/>
    <property type="molecule type" value="Genomic_DNA"/>
</dbReference>
<dbReference type="InterPro" id="IPR006098">
    <property type="entry name" value="MMCoA_mutase_a_cat"/>
</dbReference>
<dbReference type="InterPro" id="IPR016176">
    <property type="entry name" value="Cbl-dep_enz_cat"/>
</dbReference>
<reference evidence="8" key="1">
    <citation type="journal article" date="2015" name="PeerJ">
        <title>First genomic representation of candidate bacterial phylum KSB3 points to enhanced environmental sensing as a trigger of wastewater bulking.</title>
        <authorList>
            <person name="Sekiguchi Y."/>
            <person name="Ohashi A."/>
            <person name="Parks D.H."/>
            <person name="Yamauchi T."/>
            <person name="Tyson G.W."/>
            <person name="Hugenholtz P."/>
        </authorList>
    </citation>
    <scope>NUCLEOTIDE SEQUENCE [LARGE SCALE GENOMIC DNA]</scope>
</reference>
<keyword evidence="9" id="KW-1185">Reference proteome</keyword>
<dbReference type="Pfam" id="PF01642">
    <property type="entry name" value="MM_CoA_mutase"/>
    <property type="match status" value="1"/>
</dbReference>
<evidence type="ECO:0000256" key="6">
    <source>
        <dbReference type="ARBA" id="ARBA00023285"/>
    </source>
</evidence>
<evidence type="ECO:0000313" key="9">
    <source>
        <dbReference type="Proteomes" id="UP000030661"/>
    </source>
</evidence>
<organism evidence="8">
    <name type="scientific">Vecturithrix granuli</name>
    <dbReference type="NCBI Taxonomy" id="1499967"/>
    <lineage>
        <taxon>Bacteria</taxon>
        <taxon>Candidatus Moduliflexota</taxon>
        <taxon>Candidatus Vecturitrichia</taxon>
        <taxon>Candidatus Vecturitrichales</taxon>
        <taxon>Candidatus Vecturitrichaceae</taxon>
        <taxon>Candidatus Vecturithrix</taxon>
    </lineage>
</organism>
<dbReference type="GO" id="GO:0005737">
    <property type="term" value="C:cytoplasm"/>
    <property type="evidence" value="ECO:0007669"/>
    <property type="project" value="TreeGrafter"/>
</dbReference>
<comment type="similarity">
    <text evidence="2">Belongs to the methylmalonyl-CoA mutase family.</text>
</comment>
<evidence type="ECO:0000256" key="3">
    <source>
        <dbReference type="ARBA" id="ARBA00012398"/>
    </source>
</evidence>
<dbReference type="HOGENOM" id="CLU_009523_3_1_0"/>
<evidence type="ECO:0000256" key="5">
    <source>
        <dbReference type="ARBA" id="ARBA00023235"/>
    </source>
</evidence>
<dbReference type="PANTHER" id="PTHR48101">
    <property type="entry name" value="METHYLMALONYL-COA MUTASE, MITOCHONDRIAL-RELATED"/>
    <property type="match status" value="1"/>
</dbReference>
<evidence type="ECO:0000313" key="8">
    <source>
        <dbReference type="EMBL" id="GAK57506.1"/>
    </source>
</evidence>
<protein>
    <recommendedName>
        <fullName evidence="3">methylmalonyl-CoA mutase</fullName>
        <ecNumber evidence="3">5.4.99.2</ecNumber>
    </recommendedName>
</protein>
<dbReference type="AlphaFoldDB" id="A0A081BYV1"/>
<dbReference type="InterPro" id="IPR006099">
    <property type="entry name" value="MeMalonylCoA_mutase_a/b_cat"/>
</dbReference>
<dbReference type="PROSITE" id="PS00544">
    <property type="entry name" value="METMALONYL_COA_MUTASE"/>
    <property type="match status" value="1"/>
</dbReference>
<feature type="domain" description="Methylmalonyl-CoA mutase alpha/beta chain catalytic" evidence="7">
    <location>
        <begin position="51"/>
        <end position="554"/>
    </location>
</feature>
<dbReference type="Gene3D" id="3.40.50.280">
    <property type="entry name" value="Cobalamin-binding domain"/>
    <property type="match status" value="1"/>
</dbReference>
<dbReference type="STRING" id="1499967.U27_04473"/>
<dbReference type="Gene3D" id="3.20.20.240">
    <property type="entry name" value="Methylmalonyl-CoA mutase"/>
    <property type="match status" value="1"/>
</dbReference>